<name>A0ACB0YPN1_MELEN</name>
<comment type="caution">
    <text evidence="1">The sequence shown here is derived from an EMBL/GenBank/DDBJ whole genome shotgun (WGS) entry which is preliminary data.</text>
</comment>
<dbReference type="Proteomes" id="UP001497535">
    <property type="component" value="Unassembled WGS sequence"/>
</dbReference>
<gene>
    <name evidence="1" type="ORF">MENTE1834_LOCUS15057</name>
</gene>
<proteinExistence type="predicted"/>
<evidence type="ECO:0000313" key="1">
    <source>
        <dbReference type="EMBL" id="CAK5056961.1"/>
    </source>
</evidence>
<organism evidence="1 2">
    <name type="scientific">Meloidogyne enterolobii</name>
    <name type="common">Root-knot nematode worm</name>
    <name type="synonym">Meloidogyne mayaguensis</name>
    <dbReference type="NCBI Taxonomy" id="390850"/>
    <lineage>
        <taxon>Eukaryota</taxon>
        <taxon>Metazoa</taxon>
        <taxon>Ecdysozoa</taxon>
        <taxon>Nematoda</taxon>
        <taxon>Chromadorea</taxon>
        <taxon>Rhabditida</taxon>
        <taxon>Tylenchina</taxon>
        <taxon>Tylenchomorpha</taxon>
        <taxon>Tylenchoidea</taxon>
        <taxon>Meloidogynidae</taxon>
        <taxon>Meloidogyninae</taxon>
        <taxon>Meloidogyne</taxon>
    </lineage>
</organism>
<reference evidence="1" key="1">
    <citation type="submission" date="2023-11" db="EMBL/GenBank/DDBJ databases">
        <authorList>
            <person name="Poullet M."/>
        </authorList>
    </citation>
    <scope>NUCLEOTIDE SEQUENCE</scope>
    <source>
        <strain evidence="1">E1834</strain>
    </source>
</reference>
<keyword evidence="2" id="KW-1185">Reference proteome</keyword>
<protein>
    <submittedName>
        <fullName evidence="1">Uncharacterized protein</fullName>
    </submittedName>
</protein>
<dbReference type="EMBL" id="CAVMJV010000016">
    <property type="protein sequence ID" value="CAK5056961.1"/>
    <property type="molecule type" value="Genomic_DNA"/>
</dbReference>
<evidence type="ECO:0000313" key="2">
    <source>
        <dbReference type="Proteomes" id="UP001497535"/>
    </source>
</evidence>
<accession>A0ACB0YPN1</accession>
<sequence length="79" mass="9218">MEEGKQVQKILTKQDETTEEEEPSSIEIDFTQASEIDNGGNYIKILILNLIQKNFFLNSSKLFNFSKFLKIIFQIFLII</sequence>